<gene>
    <name evidence="2" type="ORF">S12H4_08930</name>
</gene>
<dbReference type="PANTHER" id="PTHR43513:SF3">
    <property type="entry name" value="DIHYDROOROTATE DEHYDROGENASE B (NAD(+)), ELECTRON TRANSFER SUBUNIT-RELATED"/>
    <property type="match status" value="1"/>
</dbReference>
<dbReference type="InterPro" id="IPR017938">
    <property type="entry name" value="Riboflavin_synthase-like_b-brl"/>
</dbReference>
<proteinExistence type="predicted"/>
<dbReference type="InterPro" id="IPR019480">
    <property type="entry name" value="Dihydroorotate_DH_Fe-S-bd"/>
</dbReference>
<dbReference type="GO" id="GO:0050660">
    <property type="term" value="F:flavin adenine dinucleotide binding"/>
    <property type="evidence" value="ECO:0007669"/>
    <property type="project" value="InterPro"/>
</dbReference>
<dbReference type="AlphaFoldDB" id="X1QHZ5"/>
<dbReference type="InterPro" id="IPR017927">
    <property type="entry name" value="FAD-bd_FR_type"/>
</dbReference>
<dbReference type="GO" id="GO:0016491">
    <property type="term" value="F:oxidoreductase activity"/>
    <property type="evidence" value="ECO:0007669"/>
    <property type="project" value="InterPro"/>
</dbReference>
<protein>
    <recommendedName>
        <fullName evidence="1">FAD-binding FR-type domain-containing protein</fullName>
    </recommendedName>
</protein>
<comment type="caution">
    <text evidence="2">The sequence shown here is derived from an EMBL/GenBank/DDBJ whole genome shotgun (WGS) entry which is preliminary data.</text>
</comment>
<dbReference type="SUPFAM" id="SSF63380">
    <property type="entry name" value="Riboflavin synthase domain-like"/>
    <property type="match status" value="1"/>
</dbReference>
<dbReference type="PANTHER" id="PTHR43513">
    <property type="entry name" value="DIHYDROOROTATE DEHYDROGENASE B (NAD(+)), ELECTRON TRANSFER SUBUNIT"/>
    <property type="match status" value="1"/>
</dbReference>
<dbReference type="Pfam" id="PF00175">
    <property type="entry name" value="NAD_binding_1"/>
    <property type="match status" value="1"/>
</dbReference>
<dbReference type="GO" id="GO:0051537">
    <property type="term" value="F:2 iron, 2 sulfur cluster binding"/>
    <property type="evidence" value="ECO:0007669"/>
    <property type="project" value="InterPro"/>
</dbReference>
<dbReference type="PIRSF" id="PIRSF006816">
    <property type="entry name" value="Cyc3_hyd_g"/>
    <property type="match status" value="1"/>
</dbReference>
<feature type="domain" description="FAD-binding FR-type" evidence="1">
    <location>
        <begin position="1"/>
        <end position="95"/>
    </location>
</feature>
<dbReference type="Gene3D" id="2.40.30.10">
    <property type="entry name" value="Translation factors"/>
    <property type="match status" value="1"/>
</dbReference>
<organism evidence="2">
    <name type="scientific">marine sediment metagenome</name>
    <dbReference type="NCBI Taxonomy" id="412755"/>
    <lineage>
        <taxon>unclassified sequences</taxon>
        <taxon>metagenomes</taxon>
        <taxon>ecological metagenomes</taxon>
    </lineage>
</organism>
<dbReference type="SUPFAM" id="SSF52343">
    <property type="entry name" value="Ferredoxin reductase-like, C-terminal NADP-linked domain"/>
    <property type="match status" value="1"/>
</dbReference>
<dbReference type="InterPro" id="IPR001433">
    <property type="entry name" value="OxRdtase_FAD/NAD-bd"/>
</dbReference>
<sequence length="277" mass="30794">MYRIIKNEKLHKVIYSMWVEAPDIARHIQPGQFIILMITEKGERIPLTVADFNRSKGLIRIVFQVVGRTSEELSTLKGGDKLFSFFGPLGKKTKIKNYGTVVTIGGGTGIACIHNITRALKKVGNKVISIIGARTKGLIIMEEEIRKASSELIITTDDGSYGRKGFVTKALKELLDKDKSIKRIWAIGPAIMMKVVCEITKPYLIKTIVSLHSIMVDGVGMCGSCRVTIGGETKFSCVNGPEFDGQLVDWVGFMNRLNCFRGQEQRSWEFYKLKGGG</sequence>
<dbReference type="CDD" id="cd06219">
    <property type="entry name" value="DHOD_e_trans_like1"/>
    <property type="match status" value="1"/>
</dbReference>
<dbReference type="Pfam" id="PF10418">
    <property type="entry name" value="DHODB_Fe-S_bind"/>
    <property type="match status" value="1"/>
</dbReference>
<accession>X1QHZ5</accession>
<dbReference type="GO" id="GO:0006221">
    <property type="term" value="P:pyrimidine nucleotide biosynthetic process"/>
    <property type="evidence" value="ECO:0007669"/>
    <property type="project" value="InterPro"/>
</dbReference>
<dbReference type="InterPro" id="IPR012165">
    <property type="entry name" value="Cyt_c3_hydrogenase_gsu"/>
</dbReference>
<evidence type="ECO:0000259" key="1">
    <source>
        <dbReference type="PROSITE" id="PS51384"/>
    </source>
</evidence>
<reference evidence="2" key="1">
    <citation type="journal article" date="2014" name="Front. Microbiol.">
        <title>High frequency of phylogenetically diverse reductive dehalogenase-homologous genes in deep subseafloor sedimentary metagenomes.</title>
        <authorList>
            <person name="Kawai M."/>
            <person name="Futagami T."/>
            <person name="Toyoda A."/>
            <person name="Takaki Y."/>
            <person name="Nishi S."/>
            <person name="Hori S."/>
            <person name="Arai W."/>
            <person name="Tsubouchi T."/>
            <person name="Morono Y."/>
            <person name="Uchiyama I."/>
            <person name="Ito T."/>
            <person name="Fujiyama A."/>
            <person name="Inagaki F."/>
            <person name="Takami H."/>
        </authorList>
    </citation>
    <scope>NUCLEOTIDE SEQUENCE</scope>
    <source>
        <strain evidence="2">Expedition CK06-06</strain>
    </source>
</reference>
<dbReference type="NCBIfam" id="NF004862">
    <property type="entry name" value="PRK06222.1"/>
    <property type="match status" value="1"/>
</dbReference>
<dbReference type="PROSITE" id="PS51384">
    <property type="entry name" value="FAD_FR"/>
    <property type="match status" value="1"/>
</dbReference>
<dbReference type="EMBL" id="BARW01003525">
    <property type="protein sequence ID" value="GAI68087.1"/>
    <property type="molecule type" value="Genomic_DNA"/>
</dbReference>
<dbReference type="InterPro" id="IPR039261">
    <property type="entry name" value="FNR_nucleotide-bd"/>
</dbReference>
<dbReference type="Gene3D" id="3.40.50.80">
    <property type="entry name" value="Nucleotide-binding domain of ferredoxin-NADP reductase (FNR) module"/>
    <property type="match status" value="1"/>
</dbReference>
<name>X1QHZ5_9ZZZZ</name>
<evidence type="ECO:0000313" key="2">
    <source>
        <dbReference type="EMBL" id="GAI68087.1"/>
    </source>
</evidence>
<dbReference type="InterPro" id="IPR050353">
    <property type="entry name" value="PyrK_electron_transfer"/>
</dbReference>